<evidence type="ECO:0000256" key="1">
    <source>
        <dbReference type="ARBA" id="ARBA00004651"/>
    </source>
</evidence>
<proteinExistence type="predicted"/>
<feature type="transmembrane region" description="Helical" evidence="10">
    <location>
        <begin position="34"/>
        <end position="51"/>
    </location>
</feature>
<feature type="transmembrane region" description="Helical" evidence="10">
    <location>
        <begin position="445"/>
        <end position="466"/>
    </location>
</feature>
<accession>A0A818ZZW1</accession>
<feature type="transmembrane region" description="Helical" evidence="10">
    <location>
        <begin position="145"/>
        <end position="168"/>
    </location>
</feature>
<dbReference type="PANTHER" id="PTHR10110:SF86">
    <property type="entry name" value="SODIUM_HYDROGEN EXCHANGER 7"/>
    <property type="match status" value="1"/>
</dbReference>
<feature type="transmembrane region" description="Helical" evidence="10">
    <location>
        <begin position="58"/>
        <end position="76"/>
    </location>
</feature>
<evidence type="ECO:0000256" key="4">
    <source>
        <dbReference type="ARBA" id="ARBA00022692"/>
    </source>
</evidence>
<feature type="transmembrane region" description="Helical" evidence="10">
    <location>
        <begin position="326"/>
        <end position="344"/>
    </location>
</feature>
<feature type="transmembrane region" description="Helical" evidence="10">
    <location>
        <begin position="189"/>
        <end position="207"/>
    </location>
</feature>
<gene>
    <name evidence="12" type="ORF">GRG538_LOCUS32576</name>
</gene>
<keyword evidence="7" id="KW-0406">Ion transport</keyword>
<dbReference type="Proteomes" id="UP000663872">
    <property type="component" value="Unassembled WGS sequence"/>
</dbReference>
<evidence type="ECO:0000256" key="9">
    <source>
        <dbReference type="ARBA" id="ARBA00023201"/>
    </source>
</evidence>
<feature type="domain" description="Cation/H+ exchanger transmembrane" evidence="11">
    <location>
        <begin position="41"/>
        <end position="455"/>
    </location>
</feature>
<dbReference type="InterPro" id="IPR027359">
    <property type="entry name" value="Volt_channel_dom_sf"/>
</dbReference>
<evidence type="ECO:0000256" key="10">
    <source>
        <dbReference type="SAM" id="Phobius"/>
    </source>
</evidence>
<protein>
    <recommendedName>
        <fullName evidence="11">Cation/H+ exchanger transmembrane domain-containing protein</fullName>
    </recommendedName>
</protein>
<evidence type="ECO:0000256" key="6">
    <source>
        <dbReference type="ARBA" id="ARBA00023053"/>
    </source>
</evidence>
<dbReference type="InterPro" id="IPR018422">
    <property type="entry name" value="Cation/H_exchanger_CPA1"/>
</dbReference>
<evidence type="ECO:0000256" key="3">
    <source>
        <dbReference type="ARBA" id="ARBA00022475"/>
    </source>
</evidence>
<dbReference type="GO" id="GO:0005886">
    <property type="term" value="C:plasma membrane"/>
    <property type="evidence" value="ECO:0007669"/>
    <property type="project" value="UniProtKB-SubCell"/>
</dbReference>
<organism evidence="12 13">
    <name type="scientific">Rotaria socialis</name>
    <dbReference type="NCBI Taxonomy" id="392032"/>
    <lineage>
        <taxon>Eukaryota</taxon>
        <taxon>Metazoa</taxon>
        <taxon>Spiralia</taxon>
        <taxon>Gnathifera</taxon>
        <taxon>Rotifera</taxon>
        <taxon>Eurotatoria</taxon>
        <taxon>Bdelloidea</taxon>
        <taxon>Philodinida</taxon>
        <taxon>Philodinidae</taxon>
        <taxon>Rotaria</taxon>
    </lineage>
</organism>
<feature type="transmembrane region" description="Helical" evidence="10">
    <location>
        <begin position="219"/>
        <end position="237"/>
    </location>
</feature>
<evidence type="ECO:0000256" key="7">
    <source>
        <dbReference type="ARBA" id="ARBA00023065"/>
    </source>
</evidence>
<dbReference type="Gene3D" id="6.10.140.1330">
    <property type="match status" value="1"/>
</dbReference>
<feature type="transmembrane region" description="Helical" evidence="10">
    <location>
        <begin position="82"/>
        <end position="106"/>
    </location>
</feature>
<dbReference type="PANTHER" id="PTHR10110">
    <property type="entry name" value="SODIUM/HYDROGEN EXCHANGER"/>
    <property type="match status" value="1"/>
</dbReference>
<dbReference type="Pfam" id="PF00999">
    <property type="entry name" value="Na_H_Exchanger"/>
    <property type="match status" value="1"/>
</dbReference>
<evidence type="ECO:0000256" key="5">
    <source>
        <dbReference type="ARBA" id="ARBA00022989"/>
    </source>
</evidence>
<keyword evidence="4 10" id="KW-0812">Transmembrane</keyword>
<evidence type="ECO:0000259" key="11">
    <source>
        <dbReference type="Pfam" id="PF00999"/>
    </source>
</evidence>
<dbReference type="InterPro" id="IPR006153">
    <property type="entry name" value="Cation/H_exchanger_TM"/>
</dbReference>
<sequence>MSYEKSADVGIDSHLYNGSYLEKDLDEHHAPYKFMFLFLILFIGCLFKTVFASLRVPYTGLIICIGLIGGILFNIFSKDNTFLSITISSPDLLAGIFLPALIFESAYRVEYHAFMKSFYSILLFSIIGYFTSLFSISIINKYLFFFQQWTFFQCLILGVILSATKPITLMRQTDYGKTKRFITILEDEAVINNSLAIVLFNALKIVVVNENTWCSKIHFYVEKGIYALIFILAIHFFKTTAISLIGGIVFGTIAGILEIIGLPYFYDDPISEVTITTAIPYMLYWLCEQVYSSGIIAIVVLGLILSNHKTAISSEAAIFMEKFWDMLTLVGNTIVYLLTALAIVEFNKSILEISSKDNTILLDIGLAIINYFICYIVRFFMIILLTRYTKLCRNCHLSWQECLLATWGEFKGSICLILCLALAGEFQLADKQLTRHVSSKFKNQILIYISIIVFLSSCMNSTYSLLLKLLNFTKISEIKYHYMTQCVDSLRALVKEKIESLQKNKYLANADWIFIERNFQLENPHALNMINNGNRNRNSIDSNVQHSYCHRSIPLELNQTQYDDLFEEARIRIINIQKTSFWRQYRDYEISTQTVRILSSLSDFAIDRNGQYISIDQLKYYYKPRTVDFIWKYLKSSAEKLHTCIRNDWRKYQMIPRNKWRLFYFNILNHKQFNVFMIFVIVFNATLAIIRSVVITSNQVNLALTSIQNISNIIYLLEFIIKIYTFDSRIYFRTWIYYRIECILLILVIIESILEYYHFIFSKSINRRVWSVMQIIVIIQILRIIRTTDYILANLNIIFERIANRYVTLSLELCTAYVVSEDDVLSKLPRIIEIDQIRDHFHKDSIRRREQLINELTCIQTEHPNVSASVKTRAAIQKLLNYSKNIVHHMAHKGLLGENESDRITQNINHKLHTELVPPILFFPIPFNFLHVFPWLHDPDVLEYVLSRLHIKSFSLNEYIYKLDNDSQALFFITAGYVETIRNMPKFYDALSMENFHKNKENNSYDTLQSKKDSYSFDPKSDLIDSTSQYETESHVRQQYHADLQKVDIIDKKVLLKEDLFQSSDDHSEQKQIFFNTKNNLLNFNESILSQLNMNDSIFDFFSTKQSTKVHRLLHAPGDIIGHIDLLNGQKYTETCKCITNTLVWYLKANDLIVLIERFNHLRILEKIWHYTSLQLAEIVLYEYLNAVPYNLNEQERNHIYGHLKHAFLIPESYLIEQKVIYSSHELILIQGQLQNIVSSLIYTGPCFIQIEIGKSGLKPLNINETKILALRNTHYHHTLYDEFVLQQDLPGLIAHVIYDEKLCIYLPRIGAKYEHIRKPSNSEEPSAEIIKKTLLGRFLENLPKFQRRIINT</sequence>
<comment type="caution">
    <text evidence="12">The sequence shown here is derived from an EMBL/GenBank/DDBJ whole genome shotgun (WGS) entry which is preliminary data.</text>
</comment>
<reference evidence="12" key="1">
    <citation type="submission" date="2021-02" db="EMBL/GenBank/DDBJ databases">
        <authorList>
            <person name="Nowell W R."/>
        </authorList>
    </citation>
    <scope>NUCLEOTIDE SEQUENCE</scope>
</reference>
<dbReference type="SUPFAM" id="SSF81324">
    <property type="entry name" value="Voltage-gated potassium channels"/>
    <property type="match status" value="1"/>
</dbReference>
<feature type="transmembrane region" description="Helical" evidence="10">
    <location>
        <begin position="736"/>
        <end position="757"/>
    </location>
</feature>
<evidence type="ECO:0000313" key="12">
    <source>
        <dbReference type="EMBL" id="CAF3772349.1"/>
    </source>
</evidence>
<feature type="transmembrane region" description="Helical" evidence="10">
    <location>
        <begin position="702"/>
        <end position="724"/>
    </location>
</feature>
<dbReference type="Gene3D" id="1.20.120.350">
    <property type="entry name" value="Voltage-gated potassium channels. Chain C"/>
    <property type="match status" value="1"/>
</dbReference>
<keyword evidence="6" id="KW-0915">Sodium</keyword>
<keyword evidence="2" id="KW-0813">Transport</keyword>
<feature type="transmembrane region" description="Helical" evidence="10">
    <location>
        <begin position="364"/>
        <end position="385"/>
    </location>
</feature>
<keyword evidence="8 10" id="KW-0472">Membrane</keyword>
<keyword evidence="5 10" id="KW-1133">Transmembrane helix</keyword>
<keyword evidence="9" id="KW-0739">Sodium transport</keyword>
<dbReference type="SUPFAM" id="SSF51206">
    <property type="entry name" value="cAMP-binding domain-like"/>
    <property type="match status" value="1"/>
</dbReference>
<dbReference type="InterPro" id="IPR018490">
    <property type="entry name" value="cNMP-bd_dom_sf"/>
</dbReference>
<dbReference type="GO" id="GO:0015385">
    <property type="term" value="F:sodium:proton antiporter activity"/>
    <property type="evidence" value="ECO:0007669"/>
    <property type="project" value="InterPro"/>
</dbReference>
<dbReference type="Gene3D" id="2.60.120.10">
    <property type="entry name" value="Jelly Rolls"/>
    <property type="match status" value="1"/>
</dbReference>
<dbReference type="InterPro" id="IPR014710">
    <property type="entry name" value="RmlC-like_jellyroll"/>
</dbReference>
<feature type="transmembrane region" description="Helical" evidence="10">
    <location>
        <begin position="278"/>
        <end position="305"/>
    </location>
</feature>
<evidence type="ECO:0000313" key="13">
    <source>
        <dbReference type="Proteomes" id="UP000663872"/>
    </source>
</evidence>
<feature type="transmembrane region" description="Helical" evidence="10">
    <location>
        <begin position="118"/>
        <end position="139"/>
    </location>
</feature>
<dbReference type="EMBL" id="CAJNYT010005761">
    <property type="protein sequence ID" value="CAF3772349.1"/>
    <property type="molecule type" value="Genomic_DNA"/>
</dbReference>
<keyword evidence="3" id="KW-1003">Cell membrane</keyword>
<feature type="transmembrane region" description="Helical" evidence="10">
    <location>
        <begin position="673"/>
        <end position="690"/>
    </location>
</feature>
<dbReference type="GO" id="GO:0051453">
    <property type="term" value="P:regulation of intracellular pH"/>
    <property type="evidence" value="ECO:0007669"/>
    <property type="project" value="TreeGrafter"/>
</dbReference>
<name>A0A818ZZW1_9BILA</name>
<dbReference type="GO" id="GO:0015386">
    <property type="term" value="F:potassium:proton antiporter activity"/>
    <property type="evidence" value="ECO:0007669"/>
    <property type="project" value="TreeGrafter"/>
</dbReference>
<evidence type="ECO:0000256" key="8">
    <source>
        <dbReference type="ARBA" id="ARBA00023136"/>
    </source>
</evidence>
<dbReference type="GO" id="GO:0098719">
    <property type="term" value="P:sodium ion import across plasma membrane"/>
    <property type="evidence" value="ECO:0007669"/>
    <property type="project" value="TreeGrafter"/>
</dbReference>
<evidence type="ECO:0000256" key="2">
    <source>
        <dbReference type="ARBA" id="ARBA00022448"/>
    </source>
</evidence>
<comment type="subcellular location">
    <subcellularLocation>
        <location evidence="1">Cell membrane</location>
        <topology evidence="1">Multi-pass membrane protein</topology>
    </subcellularLocation>
</comment>
<feature type="transmembrane region" description="Helical" evidence="10">
    <location>
        <begin position="244"/>
        <end position="266"/>
    </location>
</feature>